<dbReference type="Proteomes" id="UP000030651">
    <property type="component" value="Unassembled WGS sequence"/>
</dbReference>
<feature type="domain" description="Extracellular mutant protein 11 C-terminal" evidence="2">
    <location>
        <begin position="421"/>
        <end position="552"/>
    </location>
</feature>
<feature type="region of interest" description="Disordered" evidence="1">
    <location>
        <begin position="1"/>
        <end position="157"/>
    </location>
</feature>
<reference evidence="4" key="1">
    <citation type="journal article" date="2015" name="BMC Genomics">
        <title>Genomic and transcriptomic analysis of the endophytic fungus Pestalotiopsis fici reveals its lifestyle and high potential for synthesis of natural products.</title>
        <authorList>
            <person name="Wang X."/>
            <person name="Zhang X."/>
            <person name="Liu L."/>
            <person name="Xiang M."/>
            <person name="Wang W."/>
            <person name="Sun X."/>
            <person name="Che Y."/>
            <person name="Guo L."/>
            <person name="Liu G."/>
            <person name="Guo L."/>
            <person name="Wang C."/>
            <person name="Yin W.B."/>
            <person name="Stadler M."/>
            <person name="Zhang X."/>
            <person name="Liu X."/>
        </authorList>
    </citation>
    <scope>NUCLEOTIDE SEQUENCE [LARGE SCALE GENOMIC DNA]</scope>
    <source>
        <strain evidence="4">W106-1 / CGMCC3.15140</strain>
    </source>
</reference>
<dbReference type="InParanoid" id="W3XB73"/>
<dbReference type="AlphaFoldDB" id="W3XB73"/>
<protein>
    <recommendedName>
        <fullName evidence="2">Extracellular mutant protein 11 C-terminal domain-containing protein</fullName>
    </recommendedName>
</protein>
<proteinExistence type="predicted"/>
<dbReference type="OMA" id="DWFLGRF"/>
<dbReference type="HOGENOM" id="CLU_488429_0_0_1"/>
<keyword evidence="4" id="KW-1185">Reference proteome</keyword>
<dbReference type="PANTHER" id="PTHR28244">
    <property type="entry name" value="RNA POLYMERASE I-SPECIFIC TRANSCRIPTION INITIATION FACTOR RRN11"/>
    <property type="match status" value="1"/>
</dbReference>
<dbReference type="EMBL" id="KI912111">
    <property type="protein sequence ID" value="ETS83333.1"/>
    <property type="molecule type" value="Genomic_DNA"/>
</dbReference>
<feature type="compositionally biased region" description="Polar residues" evidence="1">
    <location>
        <begin position="367"/>
        <end position="380"/>
    </location>
</feature>
<dbReference type="InterPro" id="IPR053029">
    <property type="entry name" value="RNA_pol_I-specific_init_factor"/>
</dbReference>
<accession>W3XB73</accession>
<dbReference type="GO" id="GO:0017025">
    <property type="term" value="F:TBP-class protein binding"/>
    <property type="evidence" value="ECO:0007669"/>
    <property type="project" value="TreeGrafter"/>
</dbReference>
<dbReference type="eggNOG" id="ENOG502STPQ">
    <property type="taxonomic scope" value="Eukaryota"/>
</dbReference>
<feature type="compositionally biased region" description="Basic and acidic residues" evidence="1">
    <location>
        <begin position="170"/>
        <end position="195"/>
    </location>
</feature>
<feature type="region of interest" description="Disordered" evidence="1">
    <location>
        <begin position="265"/>
        <end position="297"/>
    </location>
</feature>
<dbReference type="OrthoDB" id="5346740at2759"/>
<sequence>MQAWVMNNGPGAKPVSAEDRAFAHDHSGSPQKGHVLLSQPHANTQALVAPSTPPRSQPQYQSRMPIVNANANARAADAAAAAAAATGGAKLPSASNRPAFTRPSHQISHSREGSNVQRHRGPTLEPAQNVQRQGQGQGPFWEGSTVEGSTSMSETASNADARMVAPSHMLHQDLAFKPRDMTRQPSKRDSDKDRPPFIIGDNGFIDVLGGPMRRSSTPDFRTRAPTKGLSQDSDNELYVEEPRFLTDLEKAPPNTLNHRGARLPLRTTKRDTFAERTTYAADGNNLPLPPDPRRRPADALDYVQRNDRNQLRVPAARESHRTTVFENIDTPVTSHQDLPQPQTQSLPQSETESESADDQVTPKPRVKSSQSINRQLNRQLFTEETKASKARNSLRESSMPRPASEKRQSNTNTKKRSFDLDYDDSVLAKMNYSELKSQDFDFDPARAESSSAQRPPPGTLPEKLDHFFHKDEDAQKTFFNTMPMRDWDDSGDWFLEKFGDIMHRLKDARRDKRNLVDQFETEIAEREDAVRNKMSSIDQTLGEFRNETKTMMANKQLE</sequence>
<feature type="compositionally biased region" description="Polar residues" evidence="1">
    <location>
        <begin position="146"/>
        <end position="157"/>
    </location>
</feature>
<feature type="compositionally biased region" description="Polar residues" evidence="1">
    <location>
        <begin position="93"/>
        <end position="107"/>
    </location>
</feature>
<dbReference type="GO" id="GO:0070860">
    <property type="term" value="C:RNA polymerase I core factor complex"/>
    <property type="evidence" value="ECO:0007669"/>
    <property type="project" value="TreeGrafter"/>
</dbReference>
<dbReference type="GeneID" id="19270222"/>
<feature type="region of interest" description="Disordered" evidence="1">
    <location>
        <begin position="304"/>
        <end position="323"/>
    </location>
</feature>
<organism evidence="3 4">
    <name type="scientific">Pestalotiopsis fici (strain W106-1 / CGMCC3.15140)</name>
    <dbReference type="NCBI Taxonomy" id="1229662"/>
    <lineage>
        <taxon>Eukaryota</taxon>
        <taxon>Fungi</taxon>
        <taxon>Dikarya</taxon>
        <taxon>Ascomycota</taxon>
        <taxon>Pezizomycotina</taxon>
        <taxon>Sordariomycetes</taxon>
        <taxon>Xylariomycetidae</taxon>
        <taxon>Amphisphaeriales</taxon>
        <taxon>Sporocadaceae</taxon>
        <taxon>Pestalotiopsis</taxon>
    </lineage>
</organism>
<feature type="region of interest" description="Disordered" evidence="1">
    <location>
        <begin position="170"/>
        <end position="232"/>
    </location>
</feature>
<dbReference type="KEGG" id="pfy:PFICI_05209"/>
<evidence type="ECO:0000256" key="1">
    <source>
        <dbReference type="SAM" id="MobiDB-lite"/>
    </source>
</evidence>
<feature type="compositionally biased region" description="Low complexity" evidence="1">
    <location>
        <begin position="336"/>
        <end position="349"/>
    </location>
</feature>
<feature type="compositionally biased region" description="Low complexity" evidence="1">
    <location>
        <begin position="68"/>
        <end position="85"/>
    </location>
</feature>
<dbReference type="InterPro" id="IPR029178">
    <property type="entry name" value="Ecm11_C"/>
</dbReference>
<feature type="region of interest" description="Disordered" evidence="1">
    <location>
        <begin position="329"/>
        <end position="418"/>
    </location>
</feature>
<evidence type="ECO:0000259" key="2">
    <source>
        <dbReference type="Pfam" id="PF15463"/>
    </source>
</evidence>
<dbReference type="GO" id="GO:0042790">
    <property type="term" value="P:nucleolar large rRNA transcription by RNA polymerase I"/>
    <property type="evidence" value="ECO:0007669"/>
    <property type="project" value="TreeGrafter"/>
</dbReference>
<gene>
    <name evidence="3" type="ORF">PFICI_05209</name>
</gene>
<dbReference type="RefSeq" id="XP_007831981.1">
    <property type="nucleotide sequence ID" value="XM_007833790.1"/>
</dbReference>
<evidence type="ECO:0000313" key="3">
    <source>
        <dbReference type="EMBL" id="ETS83333.1"/>
    </source>
</evidence>
<name>W3XB73_PESFW</name>
<dbReference type="PANTHER" id="PTHR28244:SF3">
    <property type="entry name" value="EXTRACELLULAR MUTANT PROTEIN 11 C-TERMINAL DOMAIN-CONTAINING PROTEIN"/>
    <property type="match status" value="1"/>
</dbReference>
<dbReference type="Pfam" id="PF15463">
    <property type="entry name" value="ECM11"/>
    <property type="match status" value="1"/>
</dbReference>
<dbReference type="GO" id="GO:0001164">
    <property type="term" value="F:RNA polymerase I core promoter sequence-specific DNA binding"/>
    <property type="evidence" value="ECO:0007669"/>
    <property type="project" value="TreeGrafter"/>
</dbReference>
<feature type="compositionally biased region" description="Basic and acidic residues" evidence="1">
    <location>
        <begin position="16"/>
        <end position="27"/>
    </location>
</feature>
<evidence type="ECO:0000313" key="4">
    <source>
        <dbReference type="Proteomes" id="UP000030651"/>
    </source>
</evidence>